<accession>A0A4Q7YPL7</accession>
<reference evidence="3 4" key="1">
    <citation type="submission" date="2019-02" db="EMBL/GenBank/DDBJ databases">
        <title>Genomic Encyclopedia of Archaeal and Bacterial Type Strains, Phase II (KMG-II): from individual species to whole genera.</title>
        <authorList>
            <person name="Goeker M."/>
        </authorList>
    </citation>
    <scope>NUCLEOTIDE SEQUENCE [LARGE SCALE GENOMIC DNA]</scope>
    <source>
        <strain evidence="3 4">DSM 18101</strain>
    </source>
</reference>
<dbReference type="Gene3D" id="2.120.10.70">
    <property type="entry name" value="Fucose-specific lectin"/>
    <property type="match status" value="1"/>
</dbReference>
<evidence type="ECO:0000259" key="2">
    <source>
        <dbReference type="Pfam" id="PF26607"/>
    </source>
</evidence>
<feature type="signal peptide" evidence="1">
    <location>
        <begin position="1"/>
        <end position="25"/>
    </location>
</feature>
<dbReference type="EMBL" id="SHKW01000001">
    <property type="protein sequence ID" value="RZU39348.1"/>
    <property type="molecule type" value="Genomic_DNA"/>
</dbReference>
<comment type="caution">
    <text evidence="3">The sequence shown here is derived from an EMBL/GenBank/DDBJ whole genome shotgun (WGS) entry which is preliminary data.</text>
</comment>
<organism evidence="3 4">
    <name type="scientific">Edaphobacter modestus</name>
    <dbReference type="NCBI Taxonomy" id="388466"/>
    <lineage>
        <taxon>Bacteria</taxon>
        <taxon>Pseudomonadati</taxon>
        <taxon>Acidobacteriota</taxon>
        <taxon>Terriglobia</taxon>
        <taxon>Terriglobales</taxon>
        <taxon>Acidobacteriaceae</taxon>
        <taxon>Edaphobacter</taxon>
    </lineage>
</organism>
<dbReference type="Proteomes" id="UP000292958">
    <property type="component" value="Unassembled WGS sequence"/>
</dbReference>
<dbReference type="AlphaFoldDB" id="A0A4Q7YPL7"/>
<dbReference type="Pfam" id="PF26607">
    <property type="entry name" value="DUF8189"/>
    <property type="match status" value="1"/>
</dbReference>
<keyword evidence="1" id="KW-0732">Signal</keyword>
<proteinExistence type="predicted"/>
<feature type="domain" description="PLL-like beta propeller" evidence="2">
    <location>
        <begin position="90"/>
        <end position="259"/>
    </location>
</feature>
<keyword evidence="4" id="KW-1185">Reference proteome</keyword>
<protein>
    <recommendedName>
        <fullName evidence="2">PLL-like beta propeller domain-containing protein</fullName>
    </recommendedName>
</protein>
<sequence length="325" mass="34643">MKLRQYLNKLSVVVFLTALVVVATATQGFAQIVVGTADAWTGEQVGGAIPLKLQGLYSEARNAGHLLSVWRGETNNQVWMSLDNHTPFTIGGTVTFQSPTVAPFGNDSFMVFHTGDNGDIWYTQVFGDGHNSGAWTAVPGNFTNLPVSVAQMGPNSNNLYLVYRGLGNDLRVWGTWFDGQTGSWANAENISGGSANNAPGVSMNNATNQLTVTVQGTDNQLWMTHQTLGASGWNSWLPKGEFTGNTPHSAACANGNMVVSVVTGNGNPAFAKFDGFGNQQSGWVAETDHPFNFVSGIQLTANGNNVYALANLANGGNWRLIYACN</sequence>
<dbReference type="RefSeq" id="WP_130417569.1">
    <property type="nucleotide sequence ID" value="NZ_SHKW01000001.1"/>
</dbReference>
<name>A0A4Q7YPL7_9BACT</name>
<dbReference type="SUPFAM" id="SSF89372">
    <property type="entry name" value="Fucose-specific lectin"/>
    <property type="match status" value="2"/>
</dbReference>
<dbReference type="OrthoDB" id="3648721at2"/>
<gene>
    <name evidence="3" type="ORF">BDD14_0719</name>
</gene>
<evidence type="ECO:0000256" key="1">
    <source>
        <dbReference type="SAM" id="SignalP"/>
    </source>
</evidence>
<feature type="chain" id="PRO_5020647540" description="PLL-like beta propeller domain-containing protein" evidence="1">
    <location>
        <begin position="26"/>
        <end position="325"/>
    </location>
</feature>
<evidence type="ECO:0000313" key="3">
    <source>
        <dbReference type="EMBL" id="RZU39348.1"/>
    </source>
</evidence>
<dbReference type="InterPro" id="IPR058502">
    <property type="entry name" value="PLL-like_beta-prop"/>
</dbReference>
<evidence type="ECO:0000313" key="4">
    <source>
        <dbReference type="Proteomes" id="UP000292958"/>
    </source>
</evidence>